<dbReference type="PANTHER" id="PTHR39217">
    <property type="match status" value="1"/>
</dbReference>
<keyword evidence="1" id="KW-0067">ATP-binding</keyword>
<dbReference type="Pfam" id="PF02955">
    <property type="entry name" value="GSH-S_ATP"/>
    <property type="match status" value="1"/>
</dbReference>
<dbReference type="RefSeq" id="WP_130648935.1">
    <property type="nucleotide sequence ID" value="NZ_BMHA01000010.1"/>
</dbReference>
<dbReference type="AlphaFoldDB" id="A0A8J3EUV2"/>
<keyword evidence="1" id="KW-0547">Nucleotide-binding</keyword>
<organism evidence="3 4">
    <name type="scientific">Egicoccus halophilus</name>
    <dbReference type="NCBI Taxonomy" id="1670830"/>
    <lineage>
        <taxon>Bacteria</taxon>
        <taxon>Bacillati</taxon>
        <taxon>Actinomycetota</taxon>
        <taxon>Nitriliruptoria</taxon>
        <taxon>Egicoccales</taxon>
        <taxon>Egicoccaceae</taxon>
        <taxon>Egicoccus</taxon>
    </lineage>
</organism>
<dbReference type="Proteomes" id="UP000650511">
    <property type="component" value="Unassembled WGS sequence"/>
</dbReference>
<proteinExistence type="predicted"/>
<dbReference type="EMBL" id="BMHA01000010">
    <property type="protein sequence ID" value="GGI07932.1"/>
    <property type="molecule type" value="Genomic_DNA"/>
</dbReference>
<dbReference type="PANTHER" id="PTHR39217:SF1">
    <property type="entry name" value="GLUTATHIONE SYNTHETASE"/>
    <property type="match status" value="1"/>
</dbReference>
<dbReference type="GO" id="GO:0046872">
    <property type="term" value="F:metal ion binding"/>
    <property type="evidence" value="ECO:0007669"/>
    <property type="project" value="InterPro"/>
</dbReference>
<dbReference type="InterPro" id="IPR053191">
    <property type="entry name" value="DcsG_Biosynth_Enzyme"/>
</dbReference>
<reference evidence="3" key="2">
    <citation type="submission" date="2020-09" db="EMBL/GenBank/DDBJ databases">
        <authorList>
            <person name="Sun Q."/>
            <person name="Zhou Y."/>
        </authorList>
    </citation>
    <scope>NUCLEOTIDE SEQUENCE</scope>
    <source>
        <strain evidence="3">CGMCC 1.14988</strain>
    </source>
</reference>
<feature type="domain" description="ATP-grasp" evidence="2">
    <location>
        <begin position="95"/>
        <end position="286"/>
    </location>
</feature>
<dbReference type="InterPro" id="IPR004218">
    <property type="entry name" value="GSHS_ATP-bd"/>
</dbReference>
<evidence type="ECO:0000313" key="3">
    <source>
        <dbReference type="EMBL" id="GGI07932.1"/>
    </source>
</evidence>
<keyword evidence="4" id="KW-1185">Reference proteome</keyword>
<comment type="caution">
    <text evidence="3">The sequence shown here is derived from an EMBL/GenBank/DDBJ whole genome shotgun (WGS) entry which is preliminary data.</text>
</comment>
<dbReference type="Gene3D" id="3.30.470.20">
    <property type="entry name" value="ATP-grasp fold, B domain"/>
    <property type="match status" value="1"/>
</dbReference>
<protein>
    <submittedName>
        <fullName evidence="3">ATP-grasp domain-containing protein</fullName>
    </submittedName>
</protein>
<accession>A0A8J3EUV2</accession>
<gene>
    <name evidence="3" type="ORF">GCM10011354_26550</name>
</gene>
<dbReference type="InterPro" id="IPR011761">
    <property type="entry name" value="ATP-grasp"/>
</dbReference>
<evidence type="ECO:0000259" key="2">
    <source>
        <dbReference type="PROSITE" id="PS50975"/>
    </source>
</evidence>
<dbReference type="OrthoDB" id="3373978at2"/>
<name>A0A8J3EUV2_9ACTN</name>
<dbReference type="GO" id="GO:0005524">
    <property type="term" value="F:ATP binding"/>
    <property type="evidence" value="ECO:0007669"/>
    <property type="project" value="UniProtKB-UniRule"/>
</dbReference>
<reference evidence="3" key="1">
    <citation type="journal article" date="2014" name="Int. J. Syst. Evol. Microbiol.">
        <title>Complete genome sequence of Corynebacterium casei LMG S-19264T (=DSM 44701T), isolated from a smear-ripened cheese.</title>
        <authorList>
            <consortium name="US DOE Joint Genome Institute (JGI-PGF)"/>
            <person name="Walter F."/>
            <person name="Albersmeier A."/>
            <person name="Kalinowski J."/>
            <person name="Ruckert C."/>
        </authorList>
    </citation>
    <scope>NUCLEOTIDE SEQUENCE</scope>
    <source>
        <strain evidence="3">CGMCC 1.14988</strain>
    </source>
</reference>
<dbReference type="PROSITE" id="PS50975">
    <property type="entry name" value="ATP_GRASP"/>
    <property type="match status" value="1"/>
</dbReference>
<evidence type="ECO:0000313" key="4">
    <source>
        <dbReference type="Proteomes" id="UP000650511"/>
    </source>
</evidence>
<dbReference type="SUPFAM" id="SSF56059">
    <property type="entry name" value="Glutathione synthetase ATP-binding domain-like"/>
    <property type="match status" value="1"/>
</dbReference>
<dbReference type="GO" id="GO:0004363">
    <property type="term" value="F:glutathione synthase activity"/>
    <property type="evidence" value="ECO:0007669"/>
    <property type="project" value="InterPro"/>
</dbReference>
<evidence type="ECO:0000256" key="1">
    <source>
        <dbReference type="PROSITE-ProRule" id="PRU00409"/>
    </source>
</evidence>
<sequence length="298" mass="32236">MHVALVTAAVDLDFLEAVDDALVTALEDRGVRVTEPRWDDPAVDWSTFDLALVRTTWDYPGRRDEFVAWAAAAGERTRLFNPPDVLRWNTHKSYLLELEERGAPVVPTAWLGQGDRVVLDELLVARGWRTAIVKPAVGAGASGLARVTVGDPDAQAHLDAELAVGDVLVQPYLAAVETRGELSVVVVDGAVSHAVRKVPSGGEFRIQEEFGGRYASETLDVDTEALVRWIVEATGHDLLVARVDLLEDEVGQLQLAELEATEPDLYLRTEPAAAGRLADAVVRRLGSPAGEDTRPPAG</sequence>